<feature type="non-terminal residue" evidence="1">
    <location>
        <position position="1"/>
    </location>
</feature>
<protein>
    <submittedName>
        <fullName evidence="1">Uncharacterized protein</fullName>
    </submittedName>
</protein>
<organism evidence="1 2">
    <name type="scientific">Datura stramonium</name>
    <name type="common">Jimsonweed</name>
    <name type="synonym">Common thornapple</name>
    <dbReference type="NCBI Taxonomy" id="4076"/>
    <lineage>
        <taxon>Eukaryota</taxon>
        <taxon>Viridiplantae</taxon>
        <taxon>Streptophyta</taxon>
        <taxon>Embryophyta</taxon>
        <taxon>Tracheophyta</taxon>
        <taxon>Spermatophyta</taxon>
        <taxon>Magnoliopsida</taxon>
        <taxon>eudicotyledons</taxon>
        <taxon>Gunneridae</taxon>
        <taxon>Pentapetalae</taxon>
        <taxon>asterids</taxon>
        <taxon>lamiids</taxon>
        <taxon>Solanales</taxon>
        <taxon>Solanaceae</taxon>
        <taxon>Solanoideae</taxon>
        <taxon>Datureae</taxon>
        <taxon>Datura</taxon>
    </lineage>
</organism>
<proteinExistence type="predicted"/>
<name>A0ABS8S3E2_DATST</name>
<evidence type="ECO:0000313" key="1">
    <source>
        <dbReference type="EMBL" id="MCD7453544.1"/>
    </source>
</evidence>
<gene>
    <name evidence="1" type="ORF">HAX54_021279</name>
</gene>
<evidence type="ECO:0000313" key="2">
    <source>
        <dbReference type="Proteomes" id="UP000823775"/>
    </source>
</evidence>
<dbReference type="EMBL" id="JACEIK010000256">
    <property type="protein sequence ID" value="MCD7453544.1"/>
    <property type="molecule type" value="Genomic_DNA"/>
</dbReference>
<reference evidence="1 2" key="1">
    <citation type="journal article" date="2021" name="BMC Genomics">
        <title>Datura genome reveals duplications of psychoactive alkaloid biosynthetic genes and high mutation rate following tissue culture.</title>
        <authorList>
            <person name="Rajewski A."/>
            <person name="Carter-House D."/>
            <person name="Stajich J."/>
            <person name="Litt A."/>
        </authorList>
    </citation>
    <scope>NUCLEOTIDE SEQUENCE [LARGE SCALE GENOMIC DNA]</scope>
    <source>
        <strain evidence="1">AR-01</strain>
    </source>
</reference>
<accession>A0ABS8S3E2</accession>
<dbReference type="Proteomes" id="UP000823775">
    <property type="component" value="Unassembled WGS sequence"/>
</dbReference>
<sequence>TSSEVGVNSTSPKQNTILESSQNSVIDLIISGHASISMIEGRYSISREKEEGEEALPTLTLFERTSGTSSLRAIIDCGQDGRDTMRRGRDMGMNDYEEGEDELGRGMGGSTVRCRIWEETLEGEKRDGEVMGLGGKLGKISFW</sequence>
<comment type="caution">
    <text evidence="1">The sequence shown here is derived from an EMBL/GenBank/DDBJ whole genome shotgun (WGS) entry which is preliminary data.</text>
</comment>
<keyword evidence="2" id="KW-1185">Reference proteome</keyword>